<keyword evidence="2" id="KW-1185">Reference proteome</keyword>
<dbReference type="EMBL" id="CACVBM020001464">
    <property type="protein sequence ID" value="CAA7051110.1"/>
    <property type="molecule type" value="Genomic_DNA"/>
</dbReference>
<accession>A0A6D2K3K8</accession>
<organism evidence="1 2">
    <name type="scientific">Microthlaspi erraticum</name>
    <dbReference type="NCBI Taxonomy" id="1685480"/>
    <lineage>
        <taxon>Eukaryota</taxon>
        <taxon>Viridiplantae</taxon>
        <taxon>Streptophyta</taxon>
        <taxon>Embryophyta</taxon>
        <taxon>Tracheophyta</taxon>
        <taxon>Spermatophyta</taxon>
        <taxon>Magnoliopsida</taxon>
        <taxon>eudicotyledons</taxon>
        <taxon>Gunneridae</taxon>
        <taxon>Pentapetalae</taxon>
        <taxon>rosids</taxon>
        <taxon>malvids</taxon>
        <taxon>Brassicales</taxon>
        <taxon>Brassicaceae</taxon>
        <taxon>Coluteocarpeae</taxon>
        <taxon>Microthlaspi</taxon>
    </lineage>
</organism>
<evidence type="ECO:0000313" key="2">
    <source>
        <dbReference type="Proteomes" id="UP000467841"/>
    </source>
</evidence>
<reference evidence="1" key="1">
    <citation type="submission" date="2020-01" db="EMBL/GenBank/DDBJ databases">
        <authorList>
            <person name="Mishra B."/>
        </authorList>
    </citation>
    <scope>NUCLEOTIDE SEQUENCE [LARGE SCALE GENOMIC DNA]</scope>
</reference>
<comment type="caution">
    <text evidence="1">The sequence shown here is derived from an EMBL/GenBank/DDBJ whole genome shotgun (WGS) entry which is preliminary data.</text>
</comment>
<gene>
    <name evidence="1" type="ORF">MERR_LOCUS38345</name>
</gene>
<sequence>MGIKPIISRTSDGKKSEEIAHAGNLMPSLRSALSYSHSLQHSSKGKRLSVGGIITPSSVQLGSIKQEEGNSSGWMDIKFCKTNLLIEHKELDGIPIQVHTPIGWPFQASPAQP</sequence>
<dbReference type="Proteomes" id="UP000467841">
    <property type="component" value="Unassembled WGS sequence"/>
</dbReference>
<proteinExistence type="predicted"/>
<protein>
    <submittedName>
        <fullName evidence="1">Uncharacterized protein</fullName>
    </submittedName>
</protein>
<evidence type="ECO:0000313" key="1">
    <source>
        <dbReference type="EMBL" id="CAA7051110.1"/>
    </source>
</evidence>
<name>A0A6D2K3K8_9BRAS</name>
<dbReference type="AlphaFoldDB" id="A0A6D2K3K8"/>